<protein>
    <submittedName>
        <fullName evidence="1">Uncharacterized protein</fullName>
    </submittedName>
</protein>
<gene>
    <name evidence="1" type="ORF">K7C98_15455</name>
</gene>
<dbReference type="RefSeq" id="WP_224192427.1">
    <property type="nucleotide sequence ID" value="NZ_JAIRAU010000019.1"/>
</dbReference>
<organism evidence="1 2">
    <name type="scientific">Nannocystis pusilla</name>
    <dbReference type="NCBI Taxonomy" id="889268"/>
    <lineage>
        <taxon>Bacteria</taxon>
        <taxon>Pseudomonadati</taxon>
        <taxon>Myxococcota</taxon>
        <taxon>Polyangia</taxon>
        <taxon>Nannocystales</taxon>
        <taxon>Nannocystaceae</taxon>
        <taxon>Nannocystis</taxon>
    </lineage>
</organism>
<reference evidence="1" key="1">
    <citation type="submission" date="2021-08" db="EMBL/GenBank/DDBJ databases">
        <authorList>
            <person name="Stevens D.C."/>
        </authorList>
    </citation>
    <scope>NUCLEOTIDE SEQUENCE</scope>
    <source>
        <strain evidence="1">DSM 53165</strain>
    </source>
</reference>
<proteinExistence type="predicted"/>
<comment type="caution">
    <text evidence="1">The sequence shown here is derived from an EMBL/GenBank/DDBJ whole genome shotgun (WGS) entry which is preliminary data.</text>
</comment>
<name>A0ABS7TR98_9BACT</name>
<dbReference type="EMBL" id="JAIRAU010000019">
    <property type="protein sequence ID" value="MBZ5710657.1"/>
    <property type="molecule type" value="Genomic_DNA"/>
</dbReference>
<sequence length="205" mass="22062">MALFAGGGFCRRGTAIGGEAAHDILPSMWRAVRGDRIVYDEFWPGLWLVALVCWPIVGVACIDPYRIDLLQFVVSVAGAVAGVALRRRCELDRASRSVRVAWVLAATPGLPAITLRGIVDRSASVVAEVIVDLPIVSRYGTRYPIELLYSQPLRRPGGDVDRTRVAAFGSFAKALELARSLAADLGVTARDVRSETDAPAITLGM</sequence>
<evidence type="ECO:0000313" key="2">
    <source>
        <dbReference type="Proteomes" id="UP001139031"/>
    </source>
</evidence>
<dbReference type="Proteomes" id="UP001139031">
    <property type="component" value="Unassembled WGS sequence"/>
</dbReference>
<evidence type="ECO:0000313" key="1">
    <source>
        <dbReference type="EMBL" id="MBZ5710657.1"/>
    </source>
</evidence>
<keyword evidence="2" id="KW-1185">Reference proteome</keyword>
<accession>A0ABS7TR98</accession>